<evidence type="ECO:0000256" key="3">
    <source>
        <dbReference type="ARBA" id="ARBA00022801"/>
    </source>
</evidence>
<evidence type="ECO:0000313" key="6">
    <source>
        <dbReference type="EMBL" id="MBS4883618.1"/>
    </source>
</evidence>
<comment type="caution">
    <text evidence="6">The sequence shown here is derived from an EMBL/GenBank/DDBJ whole genome shotgun (WGS) entry which is preliminary data.</text>
</comment>
<dbReference type="GO" id="GO:0019213">
    <property type="term" value="F:deacetylase activity"/>
    <property type="evidence" value="ECO:0007669"/>
    <property type="project" value="TreeGrafter"/>
</dbReference>
<sequence>MGVYVRADDFGYCQGVNRGIVQAINQGVINNVGMMVNMPYANQAFKLIKNKDICLGLHANISVGKPIRKADEIPSLVNNGYFKASKIYRNAIEDFVSLDQAILEIQAQVDMFVSLSAQKPKYIDFHAVCSQNFIHACRIVAKKNKIPFIGMDEKNMEVVVSQQETDIRCLSEFDTFIKKSKKEDILIVYHPGYVDEDLIASSSLTNKRECDVSFLTSEILKKYIEQEKINFLKIENLKIREDS</sequence>
<dbReference type="Pfam" id="PF04794">
    <property type="entry name" value="YdjC"/>
    <property type="match status" value="1"/>
</dbReference>
<keyword evidence="3" id="KW-0378">Hydrolase</keyword>
<dbReference type="GO" id="GO:0005975">
    <property type="term" value="P:carbohydrate metabolic process"/>
    <property type="evidence" value="ECO:0007669"/>
    <property type="project" value="InterPro"/>
</dbReference>
<dbReference type="EMBL" id="JAGZMZ010000004">
    <property type="protein sequence ID" value="MBS4883618.1"/>
    <property type="molecule type" value="Genomic_DNA"/>
</dbReference>
<evidence type="ECO:0000256" key="1">
    <source>
        <dbReference type="ARBA" id="ARBA00001946"/>
    </source>
</evidence>
<name>A0A942ZYW2_9FIRM</name>
<dbReference type="SUPFAM" id="SSF88713">
    <property type="entry name" value="Glycoside hydrolase/deacetylase"/>
    <property type="match status" value="1"/>
</dbReference>
<dbReference type="Proteomes" id="UP000753219">
    <property type="component" value="Unassembled WGS sequence"/>
</dbReference>
<dbReference type="Gene3D" id="3.20.20.370">
    <property type="entry name" value="Glycoside hydrolase/deacetylase"/>
    <property type="match status" value="1"/>
</dbReference>
<keyword evidence="2" id="KW-0479">Metal-binding</keyword>
<evidence type="ECO:0000256" key="2">
    <source>
        <dbReference type="ARBA" id="ARBA00022723"/>
    </source>
</evidence>
<dbReference type="GO" id="GO:0016787">
    <property type="term" value="F:hydrolase activity"/>
    <property type="evidence" value="ECO:0007669"/>
    <property type="project" value="UniProtKB-KW"/>
</dbReference>
<comment type="cofactor">
    <cofactor evidence="1">
        <name>Mg(2+)</name>
        <dbReference type="ChEBI" id="CHEBI:18420"/>
    </cofactor>
</comment>
<dbReference type="PANTHER" id="PTHR31609:SF1">
    <property type="entry name" value="CARBOHYDRATE DEACETYLASE"/>
    <property type="match status" value="1"/>
</dbReference>
<reference evidence="6" key="1">
    <citation type="submission" date="2021-02" db="EMBL/GenBank/DDBJ databases">
        <title>Infant gut strain persistence is associated with maternal origin, phylogeny, and functional potential including surface adhesion and iron acquisition.</title>
        <authorList>
            <person name="Lou Y.C."/>
        </authorList>
    </citation>
    <scope>NUCLEOTIDE SEQUENCE</scope>
    <source>
        <strain evidence="6">L3_108_103G1_dasL3_108_103G1_concoct_2</strain>
    </source>
</reference>
<gene>
    <name evidence="6" type="ORF">KHZ85_02510</name>
</gene>
<proteinExistence type="predicted"/>
<dbReference type="InterPro" id="IPR011330">
    <property type="entry name" value="Glyco_hydro/deAcase_b/a-brl"/>
</dbReference>
<dbReference type="InterPro" id="IPR006879">
    <property type="entry name" value="YdjC-like"/>
</dbReference>
<protein>
    <submittedName>
        <fullName evidence="6">ChbG/HpnK family deacetylase</fullName>
    </submittedName>
</protein>
<dbReference type="PANTHER" id="PTHR31609">
    <property type="entry name" value="YDJC DEACETYLASE FAMILY MEMBER"/>
    <property type="match status" value="1"/>
</dbReference>
<evidence type="ECO:0000256" key="5">
    <source>
        <dbReference type="ARBA" id="ARBA00023277"/>
    </source>
</evidence>
<dbReference type="AlphaFoldDB" id="A0A942ZYW2"/>
<accession>A0A942ZYW2</accession>
<evidence type="ECO:0000313" key="7">
    <source>
        <dbReference type="Proteomes" id="UP000753219"/>
    </source>
</evidence>
<keyword evidence="4" id="KW-0460">Magnesium</keyword>
<dbReference type="GO" id="GO:0046872">
    <property type="term" value="F:metal ion binding"/>
    <property type="evidence" value="ECO:0007669"/>
    <property type="project" value="UniProtKB-KW"/>
</dbReference>
<dbReference type="RefSeq" id="WP_278639754.1">
    <property type="nucleotide sequence ID" value="NZ_JAGZMZ010000004.1"/>
</dbReference>
<keyword evidence="5" id="KW-0119">Carbohydrate metabolism</keyword>
<evidence type="ECO:0000256" key="4">
    <source>
        <dbReference type="ARBA" id="ARBA00022842"/>
    </source>
</evidence>
<organism evidence="6 7">
    <name type="scientific">Amedibacillus dolichus</name>
    <dbReference type="NCBI Taxonomy" id="31971"/>
    <lineage>
        <taxon>Bacteria</taxon>
        <taxon>Bacillati</taxon>
        <taxon>Bacillota</taxon>
        <taxon>Erysipelotrichia</taxon>
        <taxon>Erysipelotrichales</taxon>
        <taxon>Erysipelotrichaceae</taxon>
        <taxon>Amedibacillus</taxon>
    </lineage>
</organism>